<name>A0A2W7QIX9_9BURK</name>
<organism evidence="2 3">
    <name type="scientific">Cupriavidus phytorum</name>
    <dbReference type="NCBI Taxonomy" id="3024399"/>
    <lineage>
        <taxon>Bacteria</taxon>
        <taxon>Pseudomonadati</taxon>
        <taxon>Pseudomonadota</taxon>
        <taxon>Betaproteobacteria</taxon>
        <taxon>Burkholderiales</taxon>
        <taxon>Burkholderiaceae</taxon>
        <taxon>Cupriavidus</taxon>
    </lineage>
</organism>
<evidence type="ECO:0000256" key="1">
    <source>
        <dbReference type="SAM" id="MobiDB-lite"/>
    </source>
</evidence>
<dbReference type="AlphaFoldDB" id="A0A2W7QIX9"/>
<proteinExistence type="predicted"/>
<feature type="compositionally biased region" description="Acidic residues" evidence="1">
    <location>
        <begin position="201"/>
        <end position="211"/>
    </location>
</feature>
<comment type="caution">
    <text evidence="2">The sequence shown here is derived from an EMBL/GenBank/DDBJ whole genome shotgun (WGS) entry which is preliminary data.</text>
</comment>
<dbReference type="EMBL" id="QKZN01000015">
    <property type="protein sequence ID" value="PZX22464.1"/>
    <property type="molecule type" value="Genomic_DNA"/>
</dbReference>
<accession>A0A2W7QIX9</accession>
<evidence type="ECO:0000313" key="2">
    <source>
        <dbReference type="EMBL" id="PZX22464.1"/>
    </source>
</evidence>
<sequence>MTEAIVGAHEFWKRTCGLDTYARSPNHARLDTPWNAFTADDQALVCTLWADQIAKIVDPADGRERRFVLLGGKSRQWKGLAQKHGEEARENLDHAVATRKPIFGYEAEPVASALKQGERKVKHFWLDRVSQLRGWIGMSLDELKERLDIDNQFQRQGIRISFDSNRPGKLFELVERTADIPHLRDSDEQDGVLPETSTYEAEPEADPDSEENLVQQEGETPDADDYAQRALYVLVMHALQQKDNVMRRMTYRELAERLGRCNKHGEPWPRGLGHVLNRVTTVIEKAGATLADAPPFLASVVVLSSGSNAGLPAAGVNRVWPEYASLPRQDKEAKLMNEYGRILDYGSRWNEILKFAGVPGVTPLSIERKPGAGGWGGGESDAHKALKQFIFDHPEICGAPKDWWLRETEYALRSGDSIDVIFKSKARWLGVEVKSRVSDGNTEDYLRGIYQAVKYQAVLQAQACVDHQENMPEVTVVLVLERQLPAAYRAIADKLNVHVIDEISPAAVATL</sequence>
<protein>
    <submittedName>
        <fullName evidence="2">Uncharacterized protein</fullName>
    </submittedName>
</protein>
<feature type="region of interest" description="Disordered" evidence="1">
    <location>
        <begin position="181"/>
        <end position="221"/>
    </location>
</feature>
<dbReference type="Proteomes" id="UP000249638">
    <property type="component" value="Unassembled WGS sequence"/>
</dbReference>
<evidence type="ECO:0000313" key="3">
    <source>
        <dbReference type="Proteomes" id="UP000249638"/>
    </source>
</evidence>
<gene>
    <name evidence="2" type="ORF">C7416_11595</name>
</gene>
<reference evidence="2" key="1">
    <citation type="submission" date="2018-06" db="EMBL/GenBank/DDBJ databases">
        <title>Genomic Encyclopedia of Type Strains, Phase IV (KMG-V): Genome sequencing to study the core and pangenomes of soil and plant-associated prokaryotes.</title>
        <authorList>
            <person name="Whitman W."/>
        </authorList>
    </citation>
    <scope>NUCLEOTIDE SEQUENCE [LARGE SCALE GENOMIC DNA]</scope>
    <source>
        <strain evidence="2">MLR2-44</strain>
    </source>
</reference>
<keyword evidence="3" id="KW-1185">Reference proteome</keyword>